<dbReference type="RefSeq" id="WP_044299530.1">
    <property type="nucleotide sequence ID" value="NZ_CAEUHN010000018.1"/>
</dbReference>
<dbReference type="InterPro" id="IPR036097">
    <property type="entry name" value="HisK_dim/P_sf"/>
</dbReference>
<dbReference type="SMART" id="SM00387">
    <property type="entry name" value="HATPase_c"/>
    <property type="match status" value="1"/>
</dbReference>
<evidence type="ECO:0000256" key="5">
    <source>
        <dbReference type="ARBA" id="ARBA00022777"/>
    </source>
</evidence>
<dbReference type="SUPFAM" id="SSF47384">
    <property type="entry name" value="Homodimeric domain of signal transducing histidine kinase"/>
    <property type="match status" value="1"/>
</dbReference>
<evidence type="ECO:0000256" key="7">
    <source>
        <dbReference type="SAM" id="Phobius"/>
    </source>
</evidence>
<dbReference type="FunFam" id="3.30.565.10:FF:000006">
    <property type="entry name" value="Sensor histidine kinase WalK"/>
    <property type="match status" value="1"/>
</dbReference>
<accession>A0A0I9SD92</accession>
<dbReference type="InterPro" id="IPR050736">
    <property type="entry name" value="Sensor_HK_Regulatory"/>
</dbReference>
<comment type="caution">
    <text evidence="9">The sequence shown here is derived from an EMBL/GenBank/DDBJ whole genome shotgun (WGS) entry which is preliminary data.</text>
</comment>
<dbReference type="Gene3D" id="3.30.450.20">
    <property type="entry name" value="PAS domain"/>
    <property type="match status" value="1"/>
</dbReference>
<feature type="transmembrane region" description="Helical" evidence="7">
    <location>
        <begin position="389"/>
        <end position="408"/>
    </location>
</feature>
<keyword evidence="5 9" id="KW-0418">Kinase</keyword>
<reference evidence="9" key="1">
    <citation type="book" date="2014" name="THE 24TH EUROPEAN CONGRESS OF CLINICAL MICROBIOLOGY AND INFECTIOUS DISEASES" publisher="ECCMID 2014" city="Barcelona, Spain">
        <title>Identification of resistance genes in three multidrug-resistant Bacteroides fragilis isolates by whole genome sequencing.</title>
        <editorList>
            <person name="Unknown"/>
            <person name="A."/>
        </editorList>
        <authorList>
            <person name="Sydenham T.V."/>
            <person name="Hasman H."/>
            <person name="Wang M."/>
            <person name="Soki J."/>
            <person name="Nagy E."/>
            <person name="Justesen U.S."/>
        </authorList>
    </citation>
    <scope>NUCLEOTIDE SEQUENCE</scope>
    <source>
        <strain evidence="9">DCMOUH0018B</strain>
    </source>
</reference>
<sequence length="794" mass="92088">MRLTDPKCKYIFAFILLLGVFLCGYNSKQWYVTNHRIKKNISLIYSCSKDKIGHGRFEELVKQEFKAQGIEPVFDEFYLDCDRFDQKVEMEHMGNYLEILKTKPIDLILVVGDQAAFSLLSTRHRLLYSIPVVACNVHFPDENLIKEYESRKVYVLRDTPDFKRNMDFIKSLQPHVNMEIVYNIDLTALGHKSFDLLNRVIDRKNVQIWGHKSAFSMEYEYKEMREMIEYYSLMPAVANHNSEKEELTVSLCPFRYIKGASLLVMMENSKCEQERKAFLLDKFDLVSLPIVNALNISSFSCVREGFGDGSKIVGGYMATEEISAQAVTGLSVRLMNKEKIGMPKIRDLEKEYVLDWSVFSSYNGYDIGNVAKDVRIINYPFYDHYRREVYLLGVLFILAFIFISISLLRTRRRSLIERKNLQILEEAHKRLTLSADGGQISLWNMQGDDIEFDDNYTRLTGMGKRRVKRSTFLEYVHPDDSQLLSSFYGALYKSPGMQIQRARFCFDETEEYQWYELRCRSLKDVEGEMMLAGIMQNIQEAVEREHQLILAKQMAEKAELKQSFLNNMSHEIRTPLNAIVGFTNVLIGEGSEEIDPDEKASMLDIINHNNELLLKLINDVLEISRLDSGSLDFEIKEWDMTEIMKEIYLTYQPLIQPSLQFHLELGNPVPLLVHIDRFRFTQVISNFLNNANKFTQNGHIILGCKVDEEHHEVCIYVKDTGKGIDEKELMMIFDRFYKTDEFEQGSGLGLAISKVIIERLSGRIEVHSEKGKGSCFAVILSLVDVRKDHLDELL</sequence>
<dbReference type="AlphaFoldDB" id="A0A0I9SD92"/>
<reference evidence="10" key="3">
    <citation type="submission" date="2022-12" db="EMBL/GenBank/DDBJ databases">
        <title>Development of a Multilocus Sequence Typing Scheme for Bacteroides fragilis Based on Whole Genome Sequencing Data and Clinical Application.</title>
        <authorList>
            <person name="Nielsen F.D."/>
            <person name="Justesen U.S."/>
        </authorList>
    </citation>
    <scope>NUCLEOTIDE SEQUENCE</scope>
    <source>
        <strain evidence="10">BF_BC_ODE_DK_2015_2</strain>
    </source>
</reference>
<dbReference type="InterPro" id="IPR004358">
    <property type="entry name" value="Sig_transdc_His_kin-like_C"/>
</dbReference>
<evidence type="ECO:0000256" key="3">
    <source>
        <dbReference type="ARBA" id="ARBA00022553"/>
    </source>
</evidence>
<keyword evidence="7" id="KW-1133">Transmembrane helix</keyword>
<dbReference type="Gene3D" id="1.10.287.130">
    <property type="match status" value="1"/>
</dbReference>
<evidence type="ECO:0000313" key="10">
    <source>
        <dbReference type="EMBL" id="MCZ2654378.1"/>
    </source>
</evidence>
<dbReference type="Gene3D" id="3.30.565.10">
    <property type="entry name" value="Histidine kinase-like ATPase, C-terminal domain"/>
    <property type="match status" value="1"/>
</dbReference>
<keyword evidence="7" id="KW-0472">Membrane</keyword>
<keyword evidence="7" id="KW-0812">Transmembrane</keyword>
<dbReference type="PANTHER" id="PTHR43711">
    <property type="entry name" value="TWO-COMPONENT HISTIDINE KINASE"/>
    <property type="match status" value="1"/>
</dbReference>
<dbReference type="PRINTS" id="PR00344">
    <property type="entry name" value="BCTRLSENSOR"/>
</dbReference>
<evidence type="ECO:0000259" key="8">
    <source>
        <dbReference type="PROSITE" id="PS50109"/>
    </source>
</evidence>
<keyword evidence="4" id="KW-0808">Transferase</keyword>
<keyword evidence="3" id="KW-0597">Phosphoprotein</keyword>
<dbReference type="InterPro" id="IPR035965">
    <property type="entry name" value="PAS-like_dom_sf"/>
</dbReference>
<gene>
    <name evidence="9" type="ORF">EE52_0201890</name>
    <name evidence="10" type="ORF">O1422_09390</name>
</gene>
<dbReference type="EMBL" id="JAPUAC010000005">
    <property type="protein sequence ID" value="MCZ2654378.1"/>
    <property type="molecule type" value="Genomic_DNA"/>
</dbReference>
<evidence type="ECO:0000313" key="9">
    <source>
        <dbReference type="EMBL" id="KFX76268.1"/>
    </source>
</evidence>
<reference evidence="9" key="2">
    <citation type="submission" date="2014-07" db="EMBL/GenBank/DDBJ databases">
        <title>Genetics and epidemiology of antimicrobial resistance in B. fragilis group.</title>
        <authorList>
            <person name="Sydenham T.V."/>
            <person name="Hasman H."/>
            <person name="Kemp M."/>
            <person name="Justesen U.S."/>
        </authorList>
    </citation>
    <scope>NUCLEOTIDE SEQUENCE [LARGE SCALE GENOMIC DNA]</scope>
    <source>
        <strain evidence="9">DCMOUH0018B</strain>
    </source>
</reference>
<keyword evidence="6" id="KW-0902">Two-component regulatory system</keyword>
<dbReference type="PATRIC" id="fig|817.53.peg.407"/>
<evidence type="ECO:0000256" key="4">
    <source>
        <dbReference type="ARBA" id="ARBA00022679"/>
    </source>
</evidence>
<dbReference type="Proteomes" id="UP001075704">
    <property type="component" value="Unassembled WGS sequence"/>
</dbReference>
<dbReference type="Pfam" id="PF02518">
    <property type="entry name" value="HATPase_c"/>
    <property type="match status" value="1"/>
</dbReference>
<dbReference type="PANTHER" id="PTHR43711:SF31">
    <property type="entry name" value="HISTIDINE KINASE"/>
    <property type="match status" value="1"/>
</dbReference>
<dbReference type="EMBL" id="JMZZ02000037">
    <property type="protein sequence ID" value="KFX76268.1"/>
    <property type="molecule type" value="Genomic_DNA"/>
</dbReference>
<evidence type="ECO:0000256" key="2">
    <source>
        <dbReference type="ARBA" id="ARBA00012438"/>
    </source>
</evidence>
<evidence type="ECO:0000256" key="6">
    <source>
        <dbReference type="ARBA" id="ARBA00023012"/>
    </source>
</evidence>
<dbReference type="CDD" id="cd00082">
    <property type="entry name" value="HisKA"/>
    <property type="match status" value="1"/>
</dbReference>
<evidence type="ECO:0000256" key="1">
    <source>
        <dbReference type="ARBA" id="ARBA00000085"/>
    </source>
</evidence>
<dbReference type="InterPro" id="IPR003594">
    <property type="entry name" value="HATPase_dom"/>
</dbReference>
<dbReference type="SMART" id="SM00388">
    <property type="entry name" value="HisKA"/>
    <property type="match status" value="1"/>
</dbReference>
<comment type="catalytic activity">
    <reaction evidence="1">
        <text>ATP + protein L-histidine = ADP + protein N-phospho-L-histidine.</text>
        <dbReference type="EC" id="2.7.13.3"/>
    </reaction>
</comment>
<organism evidence="9">
    <name type="scientific">Bacteroides fragilis</name>
    <dbReference type="NCBI Taxonomy" id="817"/>
    <lineage>
        <taxon>Bacteria</taxon>
        <taxon>Pseudomonadati</taxon>
        <taxon>Bacteroidota</taxon>
        <taxon>Bacteroidia</taxon>
        <taxon>Bacteroidales</taxon>
        <taxon>Bacteroidaceae</taxon>
        <taxon>Bacteroides</taxon>
    </lineage>
</organism>
<dbReference type="GO" id="GO:0000155">
    <property type="term" value="F:phosphorelay sensor kinase activity"/>
    <property type="evidence" value="ECO:0007669"/>
    <property type="project" value="InterPro"/>
</dbReference>
<dbReference type="InterPro" id="IPR005467">
    <property type="entry name" value="His_kinase_dom"/>
</dbReference>
<dbReference type="Pfam" id="PF00512">
    <property type="entry name" value="HisKA"/>
    <property type="match status" value="1"/>
</dbReference>
<dbReference type="InterPro" id="IPR036890">
    <property type="entry name" value="HATPase_C_sf"/>
</dbReference>
<name>A0A0I9SD92_BACFG</name>
<dbReference type="InterPro" id="IPR003661">
    <property type="entry name" value="HisK_dim/P_dom"/>
</dbReference>
<dbReference type="SUPFAM" id="SSF55874">
    <property type="entry name" value="ATPase domain of HSP90 chaperone/DNA topoisomerase II/histidine kinase"/>
    <property type="match status" value="1"/>
</dbReference>
<proteinExistence type="predicted"/>
<feature type="domain" description="Histidine kinase" evidence="8">
    <location>
        <begin position="567"/>
        <end position="784"/>
    </location>
</feature>
<dbReference type="EC" id="2.7.13.3" evidence="2"/>
<protein>
    <recommendedName>
        <fullName evidence="2">histidine kinase</fullName>
        <ecNumber evidence="2">2.7.13.3</ecNumber>
    </recommendedName>
</protein>
<dbReference type="SUPFAM" id="SSF55785">
    <property type="entry name" value="PYP-like sensor domain (PAS domain)"/>
    <property type="match status" value="1"/>
</dbReference>
<dbReference type="PROSITE" id="PS50109">
    <property type="entry name" value="HIS_KIN"/>
    <property type="match status" value="1"/>
</dbReference>